<evidence type="ECO:0000256" key="6">
    <source>
        <dbReference type="ARBA" id="ARBA00023136"/>
    </source>
</evidence>
<dbReference type="PROSITE" id="PS00211">
    <property type="entry name" value="ABC_TRANSPORTER_1"/>
    <property type="match status" value="1"/>
</dbReference>
<dbReference type="EMBL" id="BJCD01000027">
    <property type="protein sequence ID" value="GDZ92326.1"/>
    <property type="molecule type" value="Genomic_DNA"/>
</dbReference>
<dbReference type="Gene3D" id="1.20.1560.10">
    <property type="entry name" value="ABC transporter type 1, transmembrane domain"/>
    <property type="match status" value="1"/>
</dbReference>
<dbReference type="Proteomes" id="UP000299794">
    <property type="component" value="Unassembled WGS sequence"/>
</dbReference>
<protein>
    <submittedName>
        <fullName evidence="10">ABC transporter ATP-binding protein</fullName>
    </submittedName>
</protein>
<feature type="domain" description="ABC transporter" evidence="8">
    <location>
        <begin position="357"/>
        <end position="592"/>
    </location>
</feature>
<accession>A0A4P5Z8G0</accession>
<dbReference type="InterPro" id="IPR039421">
    <property type="entry name" value="Type_1_exporter"/>
</dbReference>
<dbReference type="SUPFAM" id="SSF90123">
    <property type="entry name" value="ABC transporter transmembrane region"/>
    <property type="match status" value="1"/>
</dbReference>
<dbReference type="InterPro" id="IPR036640">
    <property type="entry name" value="ABC1_TM_sf"/>
</dbReference>
<feature type="transmembrane region" description="Helical" evidence="7">
    <location>
        <begin position="179"/>
        <end position="198"/>
    </location>
</feature>
<evidence type="ECO:0000259" key="9">
    <source>
        <dbReference type="PROSITE" id="PS50929"/>
    </source>
</evidence>
<keyword evidence="6 7" id="KW-0472">Membrane</keyword>
<dbReference type="SUPFAM" id="SSF52540">
    <property type="entry name" value="P-loop containing nucleoside triphosphate hydrolases"/>
    <property type="match status" value="1"/>
</dbReference>
<feature type="transmembrane region" description="Helical" evidence="7">
    <location>
        <begin position="292"/>
        <end position="311"/>
    </location>
</feature>
<proteinExistence type="predicted"/>
<dbReference type="Pfam" id="PF00664">
    <property type="entry name" value="ABC_membrane"/>
    <property type="match status" value="1"/>
</dbReference>
<dbReference type="PANTHER" id="PTHR43394:SF1">
    <property type="entry name" value="ATP-BINDING CASSETTE SUB-FAMILY B MEMBER 10, MITOCHONDRIAL"/>
    <property type="match status" value="1"/>
</dbReference>
<evidence type="ECO:0000259" key="8">
    <source>
        <dbReference type="PROSITE" id="PS50893"/>
    </source>
</evidence>
<dbReference type="PROSITE" id="PS50929">
    <property type="entry name" value="ABC_TM1F"/>
    <property type="match status" value="1"/>
</dbReference>
<name>A0A4P5Z8G0_PLAAG</name>
<dbReference type="Gene3D" id="3.40.50.300">
    <property type="entry name" value="P-loop containing nucleotide triphosphate hydrolases"/>
    <property type="match status" value="1"/>
</dbReference>
<evidence type="ECO:0000256" key="7">
    <source>
        <dbReference type="SAM" id="Phobius"/>
    </source>
</evidence>
<feature type="transmembrane region" description="Helical" evidence="7">
    <location>
        <begin position="20"/>
        <end position="45"/>
    </location>
</feature>
<comment type="subcellular location">
    <subcellularLocation>
        <location evidence="1">Cell membrane</location>
        <topology evidence="1">Multi-pass membrane protein</topology>
    </subcellularLocation>
</comment>
<dbReference type="GO" id="GO:0005886">
    <property type="term" value="C:plasma membrane"/>
    <property type="evidence" value="ECO:0007669"/>
    <property type="project" value="UniProtKB-SubCell"/>
</dbReference>
<keyword evidence="3" id="KW-0547">Nucleotide-binding</keyword>
<feature type="domain" description="ABC transmembrane type-1" evidence="9">
    <location>
        <begin position="43"/>
        <end position="323"/>
    </location>
</feature>
<evidence type="ECO:0000313" key="11">
    <source>
        <dbReference type="Proteomes" id="UP000299794"/>
    </source>
</evidence>
<dbReference type="GO" id="GO:0015421">
    <property type="term" value="F:ABC-type oligopeptide transporter activity"/>
    <property type="evidence" value="ECO:0007669"/>
    <property type="project" value="TreeGrafter"/>
</dbReference>
<dbReference type="InterPro" id="IPR017871">
    <property type="entry name" value="ABC_transporter-like_CS"/>
</dbReference>
<dbReference type="SMART" id="SM00382">
    <property type="entry name" value="AAA"/>
    <property type="match status" value="1"/>
</dbReference>
<gene>
    <name evidence="10" type="ORF">PA905_00200</name>
</gene>
<sequence length="668" mass="74119">MSKNLKLLLKYATAYRFKILLTVALGFSSALFNGVSTTLIVPVVLSLLGQSLDLKGSPAFIKALINPFNEIDPQYRVAVMTSAIILAIALKNLNNYLVTVVSGSLTKSLMSDLRRAGLDVLLNVDLDFYTKTKVGDLVNRINTEVRKTATAVNLLISILTTSITILVFTGLLLSISWQLTLVSTFLLSLVVLFNQIFIKRAKTWGEKLSNASRDYAISIIEALNGIRLVKSMGHEKREYQKISQLISRLEKSTYKSDLNYAIISPINEVISIIVILLIVISGRVIFANNIEAFSAILLTYLFLLFRTLPLVSSLNNARSQFANNSAGVAMVEDLLRRDNKPFMTPGTLPYNSFEKGIHFNNISFGYPAHDNLVLKNIDLYIPRGTTLALVGGSGAGKSTLADLLPRFYDPNEGSIEIDGLDIRDYNLQSLRQAMGVVSQDTFLFNSSIRDNIAYARPEATDEEIIEASKRANAHEFIDRLPEGFDTLIGDRGVLLSGGQRQRLSIARALLRNPEILILDEATSALDTVSERLVQEAIDALSRERTTIVIAHRLSTVQSAHQIAVLEKGEVVELGTHDELLKLGGHFARLYTLQFAEEAARDEALIQSSYEVRTRLNPMIGFLGLLIDGMADTPEEQEELLLEAYRSATSIFKNIEFIEQSVKLRLKKQ</sequence>
<dbReference type="InterPro" id="IPR003439">
    <property type="entry name" value="ABC_transporter-like_ATP-bd"/>
</dbReference>
<evidence type="ECO:0000313" key="10">
    <source>
        <dbReference type="EMBL" id="GDZ92326.1"/>
    </source>
</evidence>
<evidence type="ECO:0000256" key="1">
    <source>
        <dbReference type="ARBA" id="ARBA00004651"/>
    </source>
</evidence>
<keyword evidence="2 7" id="KW-0812">Transmembrane</keyword>
<organism evidence="10 11">
    <name type="scientific">Planktothrix agardhii CCAP 1459/11A</name>
    <dbReference type="NCBI Taxonomy" id="282420"/>
    <lineage>
        <taxon>Bacteria</taxon>
        <taxon>Bacillati</taxon>
        <taxon>Cyanobacteriota</taxon>
        <taxon>Cyanophyceae</taxon>
        <taxon>Oscillatoriophycideae</taxon>
        <taxon>Oscillatoriales</taxon>
        <taxon>Microcoleaceae</taxon>
        <taxon>Planktothrix</taxon>
    </lineage>
</organism>
<feature type="transmembrane region" description="Helical" evidence="7">
    <location>
        <begin position="150"/>
        <end position="173"/>
    </location>
</feature>
<dbReference type="AlphaFoldDB" id="A0A4P5Z8G0"/>
<dbReference type="GO" id="GO:0005524">
    <property type="term" value="F:ATP binding"/>
    <property type="evidence" value="ECO:0007669"/>
    <property type="project" value="UniProtKB-KW"/>
</dbReference>
<dbReference type="PANTHER" id="PTHR43394">
    <property type="entry name" value="ATP-DEPENDENT PERMEASE MDL1, MITOCHONDRIAL"/>
    <property type="match status" value="1"/>
</dbReference>
<dbReference type="Pfam" id="PF00005">
    <property type="entry name" value="ABC_tran"/>
    <property type="match status" value="1"/>
</dbReference>
<evidence type="ECO:0000256" key="4">
    <source>
        <dbReference type="ARBA" id="ARBA00022840"/>
    </source>
</evidence>
<dbReference type="PROSITE" id="PS50893">
    <property type="entry name" value="ABC_TRANSPORTER_2"/>
    <property type="match status" value="1"/>
</dbReference>
<dbReference type="InterPro" id="IPR027417">
    <property type="entry name" value="P-loop_NTPase"/>
</dbReference>
<keyword evidence="4 10" id="KW-0067">ATP-binding</keyword>
<dbReference type="InterPro" id="IPR003593">
    <property type="entry name" value="AAA+_ATPase"/>
</dbReference>
<comment type="caution">
    <text evidence="10">The sequence shown here is derived from an EMBL/GenBank/DDBJ whole genome shotgun (WGS) entry which is preliminary data.</text>
</comment>
<evidence type="ECO:0000256" key="5">
    <source>
        <dbReference type="ARBA" id="ARBA00022989"/>
    </source>
</evidence>
<dbReference type="FunFam" id="3.40.50.300:FF:000218">
    <property type="entry name" value="Multidrug ABC transporter ATP-binding protein"/>
    <property type="match status" value="1"/>
</dbReference>
<feature type="transmembrane region" description="Helical" evidence="7">
    <location>
        <begin position="258"/>
        <end position="280"/>
    </location>
</feature>
<dbReference type="InterPro" id="IPR011527">
    <property type="entry name" value="ABC1_TM_dom"/>
</dbReference>
<evidence type="ECO:0000256" key="2">
    <source>
        <dbReference type="ARBA" id="ARBA00022692"/>
    </source>
</evidence>
<evidence type="ECO:0000256" key="3">
    <source>
        <dbReference type="ARBA" id="ARBA00022741"/>
    </source>
</evidence>
<dbReference type="GO" id="GO:0016887">
    <property type="term" value="F:ATP hydrolysis activity"/>
    <property type="evidence" value="ECO:0007669"/>
    <property type="project" value="InterPro"/>
</dbReference>
<dbReference type="RefSeq" id="WP_141293076.1">
    <property type="nucleotide sequence ID" value="NZ_BJCD01000027.1"/>
</dbReference>
<dbReference type="CDD" id="cd03251">
    <property type="entry name" value="ABCC_MsbA"/>
    <property type="match status" value="1"/>
</dbReference>
<reference evidence="11" key="1">
    <citation type="submission" date="2019-02" db="EMBL/GenBank/DDBJ databases">
        <title>Draft genome sequence of Planktothrix agardhii NIES-905.</title>
        <authorList>
            <person name="Yamaguchi H."/>
            <person name="Suzuki S."/>
            <person name="Kawachi M."/>
        </authorList>
    </citation>
    <scope>NUCLEOTIDE SEQUENCE [LARGE SCALE GENOMIC DNA]</scope>
    <source>
        <strain evidence="11">CCAP 1459/11A</strain>
    </source>
</reference>
<keyword evidence="5 7" id="KW-1133">Transmembrane helix</keyword>